<evidence type="ECO:0000313" key="2">
    <source>
        <dbReference type="EMBL" id="RNF82556.1"/>
    </source>
</evidence>
<keyword evidence="1" id="KW-0812">Transmembrane</keyword>
<feature type="transmembrane region" description="Helical" evidence="1">
    <location>
        <begin position="52"/>
        <end position="76"/>
    </location>
</feature>
<feature type="transmembrane region" description="Helical" evidence="1">
    <location>
        <begin position="6"/>
        <end position="31"/>
    </location>
</feature>
<accession>A0A3M8SSU0</accession>
<reference evidence="2 3" key="1">
    <citation type="submission" date="2018-11" db="EMBL/GenBank/DDBJ databases">
        <title>Lysobacter cryohumiis sp. nov., isolated from soil in the Tianshan Mountains, Xinjiang, China.</title>
        <authorList>
            <person name="Luo Y."/>
            <person name="Sheng H."/>
        </authorList>
    </citation>
    <scope>NUCLEOTIDE SEQUENCE [LARGE SCALE GENOMIC DNA]</scope>
    <source>
        <strain evidence="2 3">ZS60</strain>
    </source>
</reference>
<gene>
    <name evidence="2" type="ORF">EER27_13700</name>
</gene>
<keyword evidence="3" id="KW-1185">Reference proteome</keyword>
<sequence>MQTPYLIAAVLAAVTGLAHSVLGETLIFRHLRDGRLVPARRAPPLRERHVRILWATWHLASFFGWAFAGVLFQLAIGRPMSASLVAGAIAMAYLGGAVLVLVGTKGRHPGWIALTAVAALTASAT</sequence>
<proteinExistence type="predicted"/>
<keyword evidence="1" id="KW-0472">Membrane</keyword>
<organism evidence="2 3">
    <name type="scientific">Montanilutibacter psychrotolerans</name>
    <dbReference type="NCBI Taxonomy" id="1327343"/>
    <lineage>
        <taxon>Bacteria</taxon>
        <taxon>Pseudomonadati</taxon>
        <taxon>Pseudomonadota</taxon>
        <taxon>Gammaproteobacteria</taxon>
        <taxon>Lysobacterales</taxon>
        <taxon>Lysobacteraceae</taxon>
        <taxon>Montanilutibacter</taxon>
    </lineage>
</organism>
<dbReference type="AlphaFoldDB" id="A0A3M8SSU0"/>
<feature type="transmembrane region" description="Helical" evidence="1">
    <location>
        <begin position="82"/>
        <end position="102"/>
    </location>
</feature>
<dbReference type="OrthoDB" id="1162797at2"/>
<dbReference type="Proteomes" id="UP000267049">
    <property type="component" value="Unassembled WGS sequence"/>
</dbReference>
<evidence type="ECO:0000313" key="3">
    <source>
        <dbReference type="Proteomes" id="UP000267049"/>
    </source>
</evidence>
<dbReference type="EMBL" id="RIBS01000007">
    <property type="protein sequence ID" value="RNF82556.1"/>
    <property type="molecule type" value="Genomic_DNA"/>
</dbReference>
<protein>
    <submittedName>
        <fullName evidence="2">Uncharacterized protein</fullName>
    </submittedName>
</protein>
<comment type="caution">
    <text evidence="2">The sequence shown here is derived from an EMBL/GenBank/DDBJ whole genome shotgun (WGS) entry which is preliminary data.</text>
</comment>
<keyword evidence="1" id="KW-1133">Transmembrane helix</keyword>
<name>A0A3M8SSU0_9GAMM</name>
<evidence type="ECO:0000256" key="1">
    <source>
        <dbReference type="SAM" id="Phobius"/>
    </source>
</evidence>